<evidence type="ECO:0000256" key="3">
    <source>
        <dbReference type="ARBA" id="ARBA00005999"/>
    </source>
</evidence>
<evidence type="ECO:0000259" key="21">
    <source>
        <dbReference type="SMART" id="SM00849"/>
    </source>
</evidence>
<organism evidence="22 23">
    <name type="scientific">Polypterus senegalus</name>
    <name type="common">Senegal bichir</name>
    <dbReference type="NCBI Taxonomy" id="55291"/>
    <lineage>
        <taxon>Eukaryota</taxon>
        <taxon>Metazoa</taxon>
        <taxon>Chordata</taxon>
        <taxon>Craniata</taxon>
        <taxon>Vertebrata</taxon>
        <taxon>Euteleostomi</taxon>
        <taxon>Actinopterygii</taxon>
        <taxon>Polypteriformes</taxon>
        <taxon>Polypteridae</taxon>
        <taxon>Polypterus</taxon>
    </lineage>
</organism>
<keyword evidence="14 19" id="KW-1133">Transmembrane helix</keyword>
<keyword evidence="9" id="KW-0540">Nuclease</keyword>
<keyword evidence="10" id="KW-0378">Hydrolase</keyword>
<dbReference type="Pfam" id="PF13551">
    <property type="entry name" value="HTH_29"/>
    <property type="match status" value="1"/>
</dbReference>
<dbReference type="Gene3D" id="1.10.10.10">
    <property type="entry name" value="Winged helix-like DNA-binding domain superfamily/Winged helix DNA-binding domain"/>
    <property type="match status" value="1"/>
</dbReference>
<feature type="transmembrane region" description="Helical" evidence="19">
    <location>
        <begin position="427"/>
        <end position="448"/>
    </location>
</feature>
<evidence type="ECO:0000256" key="17">
    <source>
        <dbReference type="ARBA" id="ARBA00032142"/>
    </source>
</evidence>
<dbReference type="Proteomes" id="UP000886611">
    <property type="component" value="Unassembled WGS sequence"/>
</dbReference>
<comment type="subcellular location">
    <subcellularLocation>
        <location evidence="2">Endoplasmic reticulum membrane</location>
        <topology evidence="2">Multi-pass membrane protein</topology>
    </subcellularLocation>
</comment>
<dbReference type="InterPro" id="IPR036388">
    <property type="entry name" value="WH-like_DNA-bd_sf"/>
</dbReference>
<keyword evidence="9" id="KW-0255">Endonuclease</keyword>
<keyword evidence="13" id="KW-0653">Protein transport</keyword>
<keyword evidence="6" id="KW-0813">Transport</keyword>
<dbReference type="GO" id="GO:0046872">
    <property type="term" value="F:metal ion binding"/>
    <property type="evidence" value="ECO:0007669"/>
    <property type="project" value="UniProtKB-KW"/>
</dbReference>
<evidence type="ECO:0000256" key="15">
    <source>
        <dbReference type="ARBA" id="ARBA00023010"/>
    </source>
</evidence>
<proteinExistence type="inferred from homology"/>
<evidence type="ECO:0000256" key="12">
    <source>
        <dbReference type="ARBA" id="ARBA00022833"/>
    </source>
</evidence>
<comment type="similarity">
    <text evidence="4">Belongs to the metallo-beta-lactamase superfamily. Glyoxalase II family.</text>
</comment>
<keyword evidence="12" id="KW-0862">Zinc</keyword>
<evidence type="ECO:0000256" key="10">
    <source>
        <dbReference type="ARBA" id="ARBA00022801"/>
    </source>
</evidence>
<feature type="compositionally biased region" description="Basic and acidic residues" evidence="18">
    <location>
        <begin position="28"/>
        <end position="40"/>
    </location>
</feature>
<evidence type="ECO:0000313" key="22">
    <source>
        <dbReference type="EMBL" id="KAG2458597.1"/>
    </source>
</evidence>
<dbReference type="Gene3D" id="3.60.15.10">
    <property type="entry name" value="Ribonuclease Z/Hydroxyacylglutathione hydrolase-like"/>
    <property type="match status" value="1"/>
</dbReference>
<feature type="compositionally biased region" description="Basic residues" evidence="18">
    <location>
        <begin position="540"/>
        <end position="553"/>
    </location>
</feature>
<dbReference type="GO" id="GO:0005789">
    <property type="term" value="C:endoplasmic reticulum membrane"/>
    <property type="evidence" value="ECO:0007669"/>
    <property type="project" value="UniProtKB-SubCell"/>
</dbReference>
<dbReference type="InterPro" id="IPR006634">
    <property type="entry name" value="TLC-dom"/>
</dbReference>
<dbReference type="GO" id="GO:0045048">
    <property type="term" value="P:protein insertion into ER membrane"/>
    <property type="evidence" value="ECO:0007669"/>
    <property type="project" value="TreeGrafter"/>
</dbReference>
<evidence type="ECO:0000256" key="13">
    <source>
        <dbReference type="ARBA" id="ARBA00022927"/>
    </source>
</evidence>
<dbReference type="InterPro" id="IPR041516">
    <property type="entry name" value="LACTB2_WH"/>
</dbReference>
<dbReference type="InterPro" id="IPR001279">
    <property type="entry name" value="Metallo-B-lactamas"/>
</dbReference>
<feature type="domain" description="Metallo-beta-lactamase" evidence="21">
    <location>
        <begin position="51"/>
        <end position="221"/>
    </location>
</feature>
<keyword evidence="11" id="KW-0256">Endoplasmic reticulum</keyword>
<keyword evidence="7 19" id="KW-0812">Transmembrane</keyword>
<dbReference type="SMART" id="SM00849">
    <property type="entry name" value="Lactamase_B"/>
    <property type="match status" value="1"/>
</dbReference>
<evidence type="ECO:0000256" key="7">
    <source>
        <dbReference type="ARBA" id="ARBA00022692"/>
    </source>
</evidence>
<dbReference type="FunFam" id="1.10.10.10:FF:000328">
    <property type="entry name" value="Lactamase beta 2"/>
    <property type="match status" value="1"/>
</dbReference>
<gene>
    <name evidence="22" type="primary">Lactb2</name>
    <name evidence="22" type="ORF">GTO96_0017865</name>
</gene>
<evidence type="ECO:0000256" key="18">
    <source>
        <dbReference type="SAM" id="MobiDB-lite"/>
    </source>
</evidence>
<dbReference type="InterPro" id="IPR036866">
    <property type="entry name" value="RibonucZ/Hydroxyglut_hydro"/>
</dbReference>
<feature type="transmembrane region" description="Helical" evidence="19">
    <location>
        <begin position="460"/>
        <end position="482"/>
    </location>
</feature>
<protein>
    <recommendedName>
        <fullName evidence="5">Endoribonuclease LACTB2</fullName>
    </recommendedName>
    <alternativeName>
        <fullName evidence="17">Beta-lactamase-like protein 2</fullName>
    </alternativeName>
</protein>
<evidence type="ECO:0000256" key="6">
    <source>
        <dbReference type="ARBA" id="ARBA00022448"/>
    </source>
</evidence>
<dbReference type="PANTHER" id="PTHR12371">
    <property type="entry name" value="TRANSLOCATION ASSOCIATED MEMBRANE PROTEIN"/>
    <property type="match status" value="1"/>
</dbReference>
<accession>A0A8X7X1C3</accession>
<dbReference type="Pfam" id="PF00753">
    <property type="entry name" value="Lactamase_B"/>
    <property type="match status" value="1"/>
</dbReference>
<evidence type="ECO:0000256" key="2">
    <source>
        <dbReference type="ARBA" id="ARBA00004477"/>
    </source>
</evidence>
<keyword evidence="23" id="KW-1185">Reference proteome</keyword>
<evidence type="ECO:0000259" key="20">
    <source>
        <dbReference type="SMART" id="SM00724"/>
    </source>
</evidence>
<feature type="non-terminal residue" evidence="22">
    <location>
        <position position="577"/>
    </location>
</feature>
<keyword evidence="16 19" id="KW-0472">Membrane</keyword>
<dbReference type="InterPro" id="IPR047921">
    <property type="entry name" value="LACTB2-like_MBL-fold"/>
</dbReference>
<comment type="function">
    <text evidence="1">Endoribonuclease; cleaves preferentially 3' to purine-pyrimidine dinucleotide motifs in single-stranded RNA. The cleavage product contains a free 3' -OH group. Has no activity with double-stranded RNA or DNA. Required for normal mitochondrial function and cell viability.</text>
</comment>
<dbReference type="AlphaFoldDB" id="A0A8X7X1C3"/>
<sequence>MLQGGIRTADVARAINCHVRTVRRLRQRYRETGRTADHPRSGRPRVTTPAQDRYIRISHLRDRRVLIDTGEPSIPEYIGCLKQALKQFNTSIQEIIVTHWHLDHVGGITDICRDIFCDSSMRVSKLPRVPYLEEIIGSGERKYTYLKDGDVIETEGATLRILFTPGHTDDHLALLLEEENAVFSGDCILGEGTAVFEDLYDYMKSLEILLDCKADLIYPGHGPIVVNAGQKIKEYIAHRNLREQQILSVLQQSNKGFSSMELVKTIYKETPEHLHKAAENNVLHHLTKLEKEGKLSFLFLPPSTLLAVTVTMRFRLHAPITVRKPLNPTPSIDITEVTAKVAVLFVTVQYNVTITTNEGPEEITMNYFQHGVKDLATAFFYMLVAIIMHAVIQEYVLDEEIPHQLIYISLYLLHITGAYLLNLNRLGLVLLVLHYFVELLFHVSRLLYFSNENRQAGFTIWAVLFVLGRLLTLSLSVLTVGFGLAGAENQGLDLASGNFNVLFVRITVLAVICITQVYMMRKFISFQLRRWREHAQTQTVKRKSAPAKSKSRKANGVNGSLTANGADSPRAKKEKSS</sequence>
<reference evidence="22 23" key="1">
    <citation type="journal article" date="2021" name="Cell">
        <title>Tracing the genetic footprints of vertebrate landing in non-teleost ray-finned fishes.</title>
        <authorList>
            <person name="Bi X."/>
            <person name="Wang K."/>
            <person name="Yang L."/>
            <person name="Pan H."/>
            <person name="Jiang H."/>
            <person name="Wei Q."/>
            <person name="Fang M."/>
            <person name="Yu H."/>
            <person name="Zhu C."/>
            <person name="Cai Y."/>
            <person name="He Y."/>
            <person name="Gan X."/>
            <person name="Zeng H."/>
            <person name="Yu D."/>
            <person name="Zhu Y."/>
            <person name="Jiang H."/>
            <person name="Qiu Q."/>
            <person name="Yang H."/>
            <person name="Zhang Y.E."/>
            <person name="Wang W."/>
            <person name="Zhu M."/>
            <person name="He S."/>
            <person name="Zhang G."/>
        </authorList>
    </citation>
    <scope>NUCLEOTIDE SEQUENCE [LARGE SCALE GENOMIC DNA]</scope>
    <source>
        <strain evidence="22">Bchr_013</strain>
    </source>
</reference>
<dbReference type="PANTHER" id="PTHR12371:SF3">
    <property type="entry name" value="TRANSLOCATING CHAIN-ASSOCIATED MEMBRANE PROTEIN 1"/>
    <property type="match status" value="1"/>
</dbReference>
<evidence type="ECO:0000256" key="16">
    <source>
        <dbReference type="ARBA" id="ARBA00023136"/>
    </source>
</evidence>
<dbReference type="Pfam" id="PF17778">
    <property type="entry name" value="WHD_BLACT"/>
    <property type="match status" value="1"/>
</dbReference>
<keyword evidence="8" id="KW-0479">Metal-binding</keyword>
<feature type="domain" description="TLC" evidence="20">
    <location>
        <begin position="332"/>
        <end position="534"/>
    </location>
</feature>
<feature type="region of interest" description="Disordered" evidence="18">
    <location>
        <begin position="28"/>
        <end position="49"/>
    </location>
</feature>
<evidence type="ECO:0000256" key="4">
    <source>
        <dbReference type="ARBA" id="ARBA00006759"/>
    </source>
</evidence>
<dbReference type="InterPro" id="IPR016447">
    <property type="entry name" value="Translocation_assoc_membrane"/>
</dbReference>
<feature type="transmembrane region" description="Helical" evidence="19">
    <location>
        <begin position="404"/>
        <end position="421"/>
    </location>
</feature>
<dbReference type="SUPFAM" id="SSF46689">
    <property type="entry name" value="Homeodomain-like"/>
    <property type="match status" value="1"/>
</dbReference>
<evidence type="ECO:0000256" key="5">
    <source>
        <dbReference type="ARBA" id="ARBA00019428"/>
    </source>
</evidence>
<evidence type="ECO:0000256" key="11">
    <source>
        <dbReference type="ARBA" id="ARBA00022824"/>
    </source>
</evidence>
<dbReference type="FunFam" id="3.60.15.10:FF:000017">
    <property type="entry name" value="Lactamase beta 2"/>
    <property type="match status" value="1"/>
</dbReference>
<dbReference type="GO" id="GO:0016787">
    <property type="term" value="F:hydrolase activity"/>
    <property type="evidence" value="ECO:0007669"/>
    <property type="project" value="UniProtKB-KW"/>
</dbReference>
<evidence type="ECO:0000256" key="19">
    <source>
        <dbReference type="SAM" id="Phobius"/>
    </source>
</evidence>
<evidence type="ECO:0000256" key="9">
    <source>
        <dbReference type="ARBA" id="ARBA00022759"/>
    </source>
</evidence>
<dbReference type="EMBL" id="JAATIS010007298">
    <property type="protein sequence ID" value="KAG2458597.1"/>
    <property type="molecule type" value="Genomic_DNA"/>
</dbReference>
<keyword evidence="15" id="KW-0811">Translocation</keyword>
<dbReference type="Pfam" id="PF03798">
    <property type="entry name" value="TRAM_LAG1_CLN8"/>
    <property type="match status" value="1"/>
</dbReference>
<feature type="transmembrane region" description="Helical" evidence="19">
    <location>
        <begin position="502"/>
        <end position="520"/>
    </location>
</feature>
<dbReference type="SMART" id="SM00724">
    <property type="entry name" value="TLC"/>
    <property type="match status" value="1"/>
</dbReference>
<dbReference type="GO" id="GO:0004519">
    <property type="term" value="F:endonuclease activity"/>
    <property type="evidence" value="ECO:0007669"/>
    <property type="project" value="UniProtKB-KW"/>
</dbReference>
<evidence type="ECO:0000256" key="14">
    <source>
        <dbReference type="ARBA" id="ARBA00022989"/>
    </source>
</evidence>
<dbReference type="SUPFAM" id="SSF56281">
    <property type="entry name" value="Metallo-hydrolase/oxidoreductase"/>
    <property type="match status" value="1"/>
</dbReference>
<dbReference type="GO" id="GO:0006616">
    <property type="term" value="P:SRP-dependent cotranslational protein targeting to membrane, translocation"/>
    <property type="evidence" value="ECO:0007669"/>
    <property type="project" value="InterPro"/>
</dbReference>
<dbReference type="CDD" id="cd07722">
    <property type="entry name" value="LACTB2-like_MBL-fold"/>
    <property type="match status" value="1"/>
</dbReference>
<name>A0A8X7X1C3_POLSE</name>
<evidence type="ECO:0000256" key="1">
    <source>
        <dbReference type="ARBA" id="ARBA00002153"/>
    </source>
</evidence>
<dbReference type="InterPro" id="IPR009057">
    <property type="entry name" value="Homeodomain-like_sf"/>
</dbReference>
<comment type="similarity">
    <text evidence="3">Belongs to the TRAM family.</text>
</comment>
<feature type="non-terminal residue" evidence="22">
    <location>
        <position position="1"/>
    </location>
</feature>
<feature type="transmembrane region" description="Helical" evidence="19">
    <location>
        <begin position="375"/>
        <end position="392"/>
    </location>
</feature>
<feature type="region of interest" description="Disordered" evidence="18">
    <location>
        <begin position="537"/>
        <end position="577"/>
    </location>
</feature>
<evidence type="ECO:0000256" key="8">
    <source>
        <dbReference type="ARBA" id="ARBA00022723"/>
    </source>
</evidence>
<comment type="caution">
    <text evidence="22">The sequence shown here is derived from an EMBL/GenBank/DDBJ whole genome shotgun (WGS) entry which is preliminary data.</text>
</comment>
<evidence type="ECO:0000313" key="23">
    <source>
        <dbReference type="Proteomes" id="UP000886611"/>
    </source>
</evidence>